<protein>
    <recommendedName>
        <fullName evidence="1">Schlafen AlbA-2 domain-containing protein</fullName>
    </recommendedName>
</protein>
<dbReference type="Gene3D" id="3.30.950.30">
    <property type="entry name" value="Schlafen, AAA domain"/>
    <property type="match status" value="1"/>
</dbReference>
<accession>A0A7J4IUS3</accession>
<evidence type="ECO:0000259" key="1">
    <source>
        <dbReference type="Pfam" id="PF04326"/>
    </source>
</evidence>
<comment type="caution">
    <text evidence="2">The sequence shown here is derived from an EMBL/GenBank/DDBJ whole genome shotgun (WGS) entry which is preliminary data.</text>
</comment>
<gene>
    <name evidence="2" type="ORF">HA254_00825</name>
</gene>
<name>A0A7J4IUS3_9ARCH</name>
<organism evidence="2 3">
    <name type="scientific">Candidatus Iainarchaeum sp</name>
    <dbReference type="NCBI Taxonomy" id="3101447"/>
    <lineage>
        <taxon>Archaea</taxon>
        <taxon>Candidatus Iainarchaeota</taxon>
        <taxon>Candidatus Iainarchaeia</taxon>
        <taxon>Candidatus Iainarchaeales</taxon>
        <taxon>Candidatus Iainarchaeaceae</taxon>
        <taxon>Candidatus Iainarchaeum</taxon>
    </lineage>
</organism>
<dbReference type="EMBL" id="DUGC01000017">
    <property type="protein sequence ID" value="HIH09192.1"/>
    <property type="molecule type" value="Genomic_DNA"/>
</dbReference>
<dbReference type="Gene3D" id="3.30.565.60">
    <property type="match status" value="1"/>
</dbReference>
<proteinExistence type="predicted"/>
<dbReference type="AlphaFoldDB" id="A0A7J4IUS3"/>
<dbReference type="InterPro" id="IPR007421">
    <property type="entry name" value="Schlafen_AlbA_2_dom"/>
</dbReference>
<dbReference type="Pfam" id="PF04326">
    <property type="entry name" value="SLFN_AlbA_2"/>
    <property type="match status" value="1"/>
</dbReference>
<evidence type="ECO:0000313" key="2">
    <source>
        <dbReference type="EMBL" id="HIH09192.1"/>
    </source>
</evidence>
<dbReference type="InterPro" id="IPR038461">
    <property type="entry name" value="Schlafen_AlbA_2_dom_sf"/>
</dbReference>
<sequence length="271" mass="30724">MDKKTFDFILSKGEDYRTEFKENLSGIEKDIVAFANAEGGNILVGVSDDNKIKGIEITNRLKADALSIARNCDASIPIEVSEFENILIVTVPESDRKPHRCAQGFYLRIGSTSQKLEVEEIRELFNRQGKLFFEEMVNTDFSMKDFGARKFNDFLKKAKISRAIQKPDLLRNLGLTNQKGQFKNAAILLFGKNPSQFIPQGIITCVLFKGTDKGTVIDKKDFKGDVVSNYNEAFNFLYRNLKLRYEIKGHGPRKEILEIPEEALKEAIINA</sequence>
<dbReference type="PANTHER" id="PTHR30595">
    <property type="entry name" value="GLPR-RELATED TRANSCRIPTIONAL REPRESSOR"/>
    <property type="match status" value="1"/>
</dbReference>
<feature type="non-terminal residue" evidence="2">
    <location>
        <position position="271"/>
    </location>
</feature>
<dbReference type="PANTHER" id="PTHR30595:SF6">
    <property type="entry name" value="SCHLAFEN ALBA-2 DOMAIN-CONTAINING PROTEIN"/>
    <property type="match status" value="1"/>
</dbReference>
<dbReference type="Proteomes" id="UP000565078">
    <property type="component" value="Unassembled WGS sequence"/>
</dbReference>
<feature type="domain" description="Schlafen AlbA-2" evidence="1">
    <location>
        <begin position="14"/>
        <end position="116"/>
    </location>
</feature>
<dbReference type="InterPro" id="IPR038475">
    <property type="entry name" value="RecG_C_sf"/>
</dbReference>
<evidence type="ECO:0000313" key="3">
    <source>
        <dbReference type="Proteomes" id="UP000565078"/>
    </source>
</evidence>
<reference evidence="3" key="1">
    <citation type="journal article" date="2020" name="bioRxiv">
        <title>A rank-normalized archaeal taxonomy based on genome phylogeny resolves widespread incomplete and uneven classifications.</title>
        <authorList>
            <person name="Rinke C."/>
            <person name="Chuvochina M."/>
            <person name="Mussig A.J."/>
            <person name="Chaumeil P.-A."/>
            <person name="Waite D.W."/>
            <person name="Whitman W.B."/>
            <person name="Parks D.H."/>
            <person name="Hugenholtz P."/>
        </authorList>
    </citation>
    <scope>NUCLEOTIDE SEQUENCE [LARGE SCALE GENOMIC DNA]</scope>
</reference>